<dbReference type="SUPFAM" id="SSF109998">
    <property type="entry name" value="Triger factor/SurA peptide-binding domain-like"/>
    <property type="match status" value="1"/>
</dbReference>
<keyword evidence="7" id="KW-0812">Transmembrane</keyword>
<dbReference type="Pfam" id="PF00639">
    <property type="entry name" value="Rotamase"/>
    <property type="match status" value="1"/>
</dbReference>
<dbReference type="InterPro" id="IPR027304">
    <property type="entry name" value="Trigger_fact/SurA_dom_sf"/>
</dbReference>
<dbReference type="EMBL" id="UOGL01000267">
    <property type="protein sequence ID" value="VAX38860.1"/>
    <property type="molecule type" value="Genomic_DNA"/>
</dbReference>
<reference evidence="9" key="1">
    <citation type="submission" date="2018-06" db="EMBL/GenBank/DDBJ databases">
        <authorList>
            <person name="Zhirakovskaya E."/>
        </authorList>
    </citation>
    <scope>NUCLEOTIDE SEQUENCE</scope>
</reference>
<sequence>MGEGTHTPSVKPQADTPGNKTTNNKQQTNQWKYLIAGTAGAILIAGALFQVYRTRGVNAAIGRAKVASQSANAPKNMARVGDSLIAYDAVAKEAVARYGKEILDTLIKNEMIQQACREKGIVVTQAEVDKEVLKIAKKFNLDPANWYQMLISERNVSKRQYQRDVILPMLALKKLARADTKVSQEDLRKAFVRDYGERVKVRMIMMDKLSTTESASGIKDIWNELVNALPNTSQADTKKTEEFIKKFEQLAQRHSIEPTSRALGGQIPPIPKYAGNGKIENAAFRLNKGELSPIIQVRTGTARFVILYCEGRTTPSDNTDFDDVREILTERIKEEKVQISIAKIFNKIKEETEVQNFFTGTSTGGVKQTSFSHSKSANYARPRRTTSRN</sequence>
<keyword evidence="3" id="KW-0732">Signal</keyword>
<evidence type="ECO:0000256" key="3">
    <source>
        <dbReference type="ARBA" id="ARBA00022729"/>
    </source>
</evidence>
<accession>A0A3B1DUM5</accession>
<dbReference type="Gene3D" id="3.10.50.40">
    <property type="match status" value="1"/>
</dbReference>
<dbReference type="AlphaFoldDB" id="A0A3B1DUM5"/>
<gene>
    <name evidence="9" type="ORF">MNBD_PLANCTO02-214</name>
</gene>
<feature type="region of interest" description="Disordered" evidence="6">
    <location>
        <begin position="365"/>
        <end position="389"/>
    </location>
</feature>
<dbReference type="SUPFAM" id="SSF54534">
    <property type="entry name" value="FKBP-like"/>
    <property type="match status" value="1"/>
</dbReference>
<evidence type="ECO:0000256" key="5">
    <source>
        <dbReference type="ARBA" id="ARBA00023235"/>
    </source>
</evidence>
<evidence type="ECO:0000256" key="6">
    <source>
        <dbReference type="SAM" id="MobiDB-lite"/>
    </source>
</evidence>
<keyword evidence="4" id="KW-0697">Rotamase</keyword>
<keyword evidence="5" id="KW-0413">Isomerase</keyword>
<feature type="domain" description="PpiC" evidence="8">
    <location>
        <begin position="196"/>
        <end position="300"/>
    </location>
</feature>
<evidence type="ECO:0000313" key="9">
    <source>
        <dbReference type="EMBL" id="VAX38860.1"/>
    </source>
</evidence>
<evidence type="ECO:0000256" key="1">
    <source>
        <dbReference type="ARBA" id="ARBA00000971"/>
    </source>
</evidence>
<dbReference type="Pfam" id="PF13624">
    <property type="entry name" value="SurA_N_3"/>
    <property type="match status" value="1"/>
</dbReference>
<evidence type="ECO:0000256" key="7">
    <source>
        <dbReference type="SAM" id="Phobius"/>
    </source>
</evidence>
<keyword evidence="7" id="KW-1133">Transmembrane helix</keyword>
<dbReference type="InterPro" id="IPR050245">
    <property type="entry name" value="PrsA_foldase"/>
</dbReference>
<comment type="catalytic activity">
    <reaction evidence="1">
        <text>[protein]-peptidylproline (omega=180) = [protein]-peptidylproline (omega=0)</text>
        <dbReference type="Rhea" id="RHEA:16237"/>
        <dbReference type="Rhea" id="RHEA-COMP:10747"/>
        <dbReference type="Rhea" id="RHEA-COMP:10748"/>
        <dbReference type="ChEBI" id="CHEBI:83833"/>
        <dbReference type="ChEBI" id="CHEBI:83834"/>
        <dbReference type="EC" id="5.2.1.8"/>
    </reaction>
</comment>
<dbReference type="PANTHER" id="PTHR47245">
    <property type="entry name" value="PEPTIDYLPROLYL ISOMERASE"/>
    <property type="match status" value="1"/>
</dbReference>
<evidence type="ECO:0000256" key="2">
    <source>
        <dbReference type="ARBA" id="ARBA00013194"/>
    </source>
</evidence>
<name>A0A3B1DUM5_9ZZZZ</name>
<keyword evidence="7" id="KW-0472">Membrane</keyword>
<dbReference type="GO" id="GO:0003755">
    <property type="term" value="F:peptidyl-prolyl cis-trans isomerase activity"/>
    <property type="evidence" value="ECO:0007669"/>
    <property type="project" value="UniProtKB-KW"/>
</dbReference>
<dbReference type="Gene3D" id="1.10.4030.10">
    <property type="entry name" value="Porin chaperone SurA, peptide-binding domain"/>
    <property type="match status" value="1"/>
</dbReference>
<dbReference type="PROSITE" id="PS50198">
    <property type="entry name" value="PPIC_PPIASE_2"/>
    <property type="match status" value="1"/>
</dbReference>
<dbReference type="EC" id="5.2.1.8" evidence="2"/>
<dbReference type="PANTHER" id="PTHR47245:SF1">
    <property type="entry name" value="FOLDASE PROTEIN PRSA"/>
    <property type="match status" value="1"/>
</dbReference>
<evidence type="ECO:0000259" key="8">
    <source>
        <dbReference type="PROSITE" id="PS50198"/>
    </source>
</evidence>
<dbReference type="InterPro" id="IPR000297">
    <property type="entry name" value="PPIase_PpiC"/>
</dbReference>
<feature type="compositionally biased region" description="Polar residues" evidence="6">
    <location>
        <begin position="1"/>
        <end position="10"/>
    </location>
</feature>
<protein>
    <recommendedName>
        <fullName evidence="2">peptidylprolyl isomerase</fullName>
        <ecNumber evidence="2">5.2.1.8</ecNumber>
    </recommendedName>
</protein>
<feature type="region of interest" description="Disordered" evidence="6">
    <location>
        <begin position="1"/>
        <end position="25"/>
    </location>
</feature>
<organism evidence="9">
    <name type="scientific">hydrothermal vent metagenome</name>
    <dbReference type="NCBI Taxonomy" id="652676"/>
    <lineage>
        <taxon>unclassified sequences</taxon>
        <taxon>metagenomes</taxon>
        <taxon>ecological metagenomes</taxon>
    </lineage>
</organism>
<proteinExistence type="predicted"/>
<evidence type="ECO:0000256" key="4">
    <source>
        <dbReference type="ARBA" id="ARBA00023110"/>
    </source>
</evidence>
<dbReference type="InterPro" id="IPR046357">
    <property type="entry name" value="PPIase_dom_sf"/>
</dbReference>
<feature type="transmembrane region" description="Helical" evidence="7">
    <location>
        <begin position="33"/>
        <end position="52"/>
    </location>
</feature>
<feature type="compositionally biased region" description="Polar residues" evidence="6">
    <location>
        <begin position="365"/>
        <end position="377"/>
    </location>
</feature>